<evidence type="ECO:0000256" key="1">
    <source>
        <dbReference type="ARBA" id="ARBA00004790"/>
    </source>
</evidence>
<evidence type="ECO:0000313" key="10">
    <source>
        <dbReference type="Proteomes" id="UP000231383"/>
    </source>
</evidence>
<keyword evidence="2 6" id="KW-0436">Ligase</keyword>
<keyword evidence="4 6" id="KW-0067">ATP-binding</keyword>
<dbReference type="SUPFAM" id="SSF52402">
    <property type="entry name" value="Adenine nucleotide alpha hydrolases-like"/>
    <property type="match status" value="1"/>
</dbReference>
<proteinExistence type="inferred from homology"/>
<dbReference type="EMBL" id="PFSC01000129">
    <property type="protein sequence ID" value="PJC30666.1"/>
    <property type="molecule type" value="Genomic_DNA"/>
</dbReference>
<evidence type="ECO:0000256" key="2">
    <source>
        <dbReference type="ARBA" id="ARBA00022598"/>
    </source>
</evidence>
<evidence type="ECO:0000313" key="9">
    <source>
        <dbReference type="EMBL" id="PJC30666.1"/>
    </source>
</evidence>
<gene>
    <name evidence="9" type="primary">nadE</name>
    <name evidence="9" type="ORF">CO051_05160</name>
</gene>
<dbReference type="GO" id="GO:0009435">
    <property type="term" value="P:NAD+ biosynthetic process"/>
    <property type="evidence" value="ECO:0007669"/>
    <property type="project" value="UniProtKB-UniPathway"/>
</dbReference>
<dbReference type="CDD" id="cd00553">
    <property type="entry name" value="NAD_synthase"/>
    <property type="match status" value="1"/>
</dbReference>
<organism evidence="9 10">
    <name type="scientific">Candidatus Roizmanbacteria bacterium CG_4_9_14_0_2_um_filter_39_13</name>
    <dbReference type="NCBI Taxonomy" id="1974839"/>
    <lineage>
        <taxon>Bacteria</taxon>
        <taxon>Candidatus Roizmaniibacteriota</taxon>
    </lineage>
</organism>
<name>A0A2M8EXG2_9BACT</name>
<keyword evidence="3 6" id="KW-0547">Nucleotide-binding</keyword>
<reference evidence="10" key="1">
    <citation type="submission" date="2017-09" db="EMBL/GenBank/DDBJ databases">
        <title>Depth-based differentiation of microbial function through sediment-hosted aquifers and enrichment of novel symbionts in the deep terrestrial subsurface.</title>
        <authorList>
            <person name="Probst A.J."/>
            <person name="Ladd B."/>
            <person name="Jarett J.K."/>
            <person name="Geller-Mcgrath D.E."/>
            <person name="Sieber C.M.K."/>
            <person name="Emerson J.B."/>
            <person name="Anantharaman K."/>
            <person name="Thomas B.C."/>
            <person name="Malmstrom R."/>
            <person name="Stieglmeier M."/>
            <person name="Klingl A."/>
            <person name="Woyke T."/>
            <person name="Ryan C.M."/>
            <person name="Banfield J.F."/>
        </authorList>
    </citation>
    <scope>NUCLEOTIDE SEQUENCE [LARGE SCALE GENOMIC DNA]</scope>
</reference>
<dbReference type="GO" id="GO:0004359">
    <property type="term" value="F:glutaminase activity"/>
    <property type="evidence" value="ECO:0007669"/>
    <property type="project" value="InterPro"/>
</dbReference>
<evidence type="ECO:0000256" key="7">
    <source>
        <dbReference type="RuleBase" id="RU003812"/>
    </source>
</evidence>
<comment type="pathway">
    <text evidence="1">Cofactor biosynthesis; NAD(+) biosynthesis.</text>
</comment>
<evidence type="ECO:0000256" key="6">
    <source>
        <dbReference type="RuleBase" id="RU003811"/>
    </source>
</evidence>
<dbReference type="InterPro" id="IPR022310">
    <property type="entry name" value="NAD/GMP_synthase"/>
</dbReference>
<dbReference type="EC" id="6.3.1.5" evidence="7"/>
<dbReference type="InterPro" id="IPR003694">
    <property type="entry name" value="NAD_synthase"/>
</dbReference>
<dbReference type="UniPathway" id="UPA00253"/>
<comment type="catalytic activity">
    <reaction evidence="7">
        <text>deamido-NAD(+) + NH4(+) + ATP = AMP + diphosphate + NAD(+) + H(+)</text>
        <dbReference type="Rhea" id="RHEA:21188"/>
        <dbReference type="ChEBI" id="CHEBI:15378"/>
        <dbReference type="ChEBI" id="CHEBI:28938"/>
        <dbReference type="ChEBI" id="CHEBI:30616"/>
        <dbReference type="ChEBI" id="CHEBI:33019"/>
        <dbReference type="ChEBI" id="CHEBI:57540"/>
        <dbReference type="ChEBI" id="CHEBI:58437"/>
        <dbReference type="ChEBI" id="CHEBI:456215"/>
        <dbReference type="EC" id="6.3.1.5"/>
    </reaction>
</comment>
<keyword evidence="5 6" id="KW-0520">NAD</keyword>
<dbReference type="PANTHER" id="PTHR23090">
    <property type="entry name" value="NH 3 /GLUTAMINE-DEPENDENT NAD + SYNTHETASE"/>
    <property type="match status" value="1"/>
</dbReference>
<dbReference type="GO" id="GO:0005737">
    <property type="term" value="C:cytoplasm"/>
    <property type="evidence" value="ECO:0007669"/>
    <property type="project" value="InterPro"/>
</dbReference>
<sequence length="270" mass="31157">MSEQNNYLTISLQIKKHIQHLLQASNHKRIIIAISGGIDSAVALYLLKEAILLKNIYVLHLHYFRDSISKFKKVIEPLNLPKENILIYSITDAVDIIAKGLQIKEGFLHSGRTDLISIDKVRLGNIMARVRMAYLFDQAKKLNALVCGTENRTENYLAYFTRFGDAASDFEVINHLYKTEVRALAKHLHVPQEIIDAPPSAGLWDDQTDETELGVTYEEIDQVLRLHFDEKRSIEDVELEFNNARKILEIVERNRFKHEVPYLMKKDLSE</sequence>
<evidence type="ECO:0000259" key="8">
    <source>
        <dbReference type="Pfam" id="PF02540"/>
    </source>
</evidence>
<dbReference type="Proteomes" id="UP000231383">
    <property type="component" value="Unassembled WGS sequence"/>
</dbReference>
<feature type="domain" description="NAD/GMP synthase" evidence="8">
    <location>
        <begin position="13"/>
        <end position="261"/>
    </location>
</feature>
<protein>
    <recommendedName>
        <fullName evidence="7">NH(3)-dependent NAD(+) synthetase</fullName>
        <ecNumber evidence="7">6.3.1.5</ecNumber>
    </recommendedName>
</protein>
<dbReference type="Pfam" id="PF02540">
    <property type="entry name" value="NAD_synthase"/>
    <property type="match status" value="1"/>
</dbReference>
<comment type="similarity">
    <text evidence="6">Belongs to the NAD synthetase family.</text>
</comment>
<dbReference type="InterPro" id="IPR014729">
    <property type="entry name" value="Rossmann-like_a/b/a_fold"/>
</dbReference>
<evidence type="ECO:0000256" key="5">
    <source>
        <dbReference type="ARBA" id="ARBA00023027"/>
    </source>
</evidence>
<accession>A0A2M8EXG2</accession>
<dbReference type="Gene3D" id="3.40.50.620">
    <property type="entry name" value="HUPs"/>
    <property type="match status" value="1"/>
</dbReference>
<evidence type="ECO:0000256" key="3">
    <source>
        <dbReference type="ARBA" id="ARBA00022741"/>
    </source>
</evidence>
<dbReference type="GO" id="GO:0003952">
    <property type="term" value="F:NAD+ synthase (glutamine-hydrolyzing) activity"/>
    <property type="evidence" value="ECO:0007669"/>
    <property type="project" value="InterPro"/>
</dbReference>
<dbReference type="AlphaFoldDB" id="A0A2M8EXG2"/>
<dbReference type="GO" id="GO:0008795">
    <property type="term" value="F:NAD+ synthase activity"/>
    <property type="evidence" value="ECO:0007669"/>
    <property type="project" value="UniProtKB-EC"/>
</dbReference>
<dbReference type="GO" id="GO:0005524">
    <property type="term" value="F:ATP binding"/>
    <property type="evidence" value="ECO:0007669"/>
    <property type="project" value="UniProtKB-KW"/>
</dbReference>
<evidence type="ECO:0000256" key="4">
    <source>
        <dbReference type="ARBA" id="ARBA00022840"/>
    </source>
</evidence>
<comment type="caution">
    <text evidence="9">The sequence shown here is derived from an EMBL/GenBank/DDBJ whole genome shotgun (WGS) entry which is preliminary data.</text>
</comment>
<dbReference type="PANTHER" id="PTHR23090:SF9">
    <property type="entry name" value="GLUTAMINE-DEPENDENT NAD(+) SYNTHETASE"/>
    <property type="match status" value="1"/>
</dbReference>
<dbReference type="NCBIfam" id="TIGR00552">
    <property type="entry name" value="nadE"/>
    <property type="match status" value="1"/>
</dbReference>